<name>A0ABP8IPT6_9BACT</name>
<protein>
    <recommendedName>
        <fullName evidence="4">Erythromycin esterase family protein</fullName>
    </recommendedName>
</protein>
<evidence type="ECO:0000313" key="2">
    <source>
        <dbReference type="EMBL" id="GAA4364988.1"/>
    </source>
</evidence>
<reference evidence="3" key="1">
    <citation type="journal article" date="2019" name="Int. J. Syst. Evol. Microbiol.">
        <title>The Global Catalogue of Microorganisms (GCM) 10K type strain sequencing project: providing services to taxonomists for standard genome sequencing and annotation.</title>
        <authorList>
            <consortium name="The Broad Institute Genomics Platform"/>
            <consortium name="The Broad Institute Genome Sequencing Center for Infectious Disease"/>
            <person name="Wu L."/>
            <person name="Ma J."/>
        </authorList>
    </citation>
    <scope>NUCLEOTIDE SEQUENCE [LARGE SCALE GENOMIC DNA]</scope>
    <source>
        <strain evidence="3">JCM 17923</strain>
    </source>
</reference>
<dbReference type="Gene3D" id="2.60.40.1120">
    <property type="entry name" value="Carboxypeptidase-like, regulatory domain"/>
    <property type="match status" value="1"/>
</dbReference>
<dbReference type="InterPro" id="IPR052036">
    <property type="entry name" value="Hydrolase/PRTase-associated"/>
</dbReference>
<feature type="compositionally biased region" description="Low complexity" evidence="1">
    <location>
        <begin position="410"/>
        <end position="422"/>
    </location>
</feature>
<accession>A0ABP8IPT6</accession>
<sequence length="848" mass="93401">MSLFCGRLLSASAQPATAPLPIHPIRSISPSDSSFADLEFLTQEIGSARVVMLGEPTHGEGTVFEAKVRLMRFLQRRMGFTTVAFESGLYELDLAQRRIEAGTKVQEALESSVFGVWTGTREFQQVLPLLGRRGLRVAGFDYQLSGSYQDELLDELEAFLKPEKGADGIAYDYLDECLSTMGESFLFPPSHQLALFELQLGKARRLLEKVAAGTSPLRQERARFWLQTLRSLQALARDYAHNDPGTKGEAEFKATDSNPRDAQMADNLLWYLRQHPKEKVICWGALPHLSNKAEVLDNAEIQTYRPMGRAVKAALGPDAVYVLGTLAGGGTHGFPNYGGYQPVPAPAVGSLEAELLASGNDYCFVSLKHDAPGRPLTTYAFEYTPFTGPWSEVVDGFLFLKTVAPPHGAVPASTEPEVAAAPAPAPRRPGRPQPAPVLSRPSGQLLMLSGAVADRKTTRPVPFATVAVPGRGVGTVADAQGRFQLAVRRGETLQVSSIGYEPELLPAPGAESPLSVQLAPASFTLANVQVSGRSLDPRRIMKNVIRNATANYEQQQDHAAQVYSRRRLISFDTLRHEVEYLSHILHPAGFREWMGGFLMLGPQETHKVLESHVVVPAPRPLRQADYSQGGHGFYTAGADPVRISPLFKAKTVGRYALTLDSIEHRDGETFYILRFAAKRPSKRVTGMYLTGGYSGRIYVREQDYAVVRYEALWIQDTLMWNSTARKYYGRPVITARLYSQVFSDNRKAHVVTYRKGDNGRYHISTSVAQNLTAGRMLGGNAFYSQASCEEFFSPLPAGAPVPDSVKEPELARGEISQLLQASYRPDFWNSYQRPLPGEPVPSLKASKR</sequence>
<comment type="caution">
    <text evidence="2">The sequence shown here is derived from an EMBL/GenBank/DDBJ whole genome shotgun (WGS) entry which is preliminary data.</text>
</comment>
<evidence type="ECO:0000313" key="3">
    <source>
        <dbReference type="Proteomes" id="UP001501153"/>
    </source>
</evidence>
<dbReference type="PANTHER" id="PTHR31299">
    <property type="entry name" value="ESTERASE, PUTATIVE (AFU_ORTHOLOGUE AFUA_1G05850)-RELATED"/>
    <property type="match status" value="1"/>
</dbReference>
<dbReference type="CDD" id="cd14728">
    <property type="entry name" value="Ere-like"/>
    <property type="match status" value="1"/>
</dbReference>
<dbReference type="InterPro" id="IPR007815">
    <property type="entry name" value="Emycin_Estase"/>
</dbReference>
<dbReference type="Proteomes" id="UP001501153">
    <property type="component" value="Unassembled WGS sequence"/>
</dbReference>
<dbReference type="SUPFAM" id="SSF49464">
    <property type="entry name" value="Carboxypeptidase regulatory domain-like"/>
    <property type="match status" value="1"/>
</dbReference>
<gene>
    <name evidence="2" type="ORF">GCM10023185_34920</name>
</gene>
<organism evidence="2 3">
    <name type="scientific">Hymenobacter saemangeumensis</name>
    <dbReference type="NCBI Taxonomy" id="1084522"/>
    <lineage>
        <taxon>Bacteria</taxon>
        <taxon>Pseudomonadati</taxon>
        <taxon>Bacteroidota</taxon>
        <taxon>Cytophagia</taxon>
        <taxon>Cytophagales</taxon>
        <taxon>Hymenobacteraceae</taxon>
        <taxon>Hymenobacter</taxon>
    </lineage>
</organism>
<dbReference type="EMBL" id="BAABGZ010000073">
    <property type="protein sequence ID" value="GAA4364988.1"/>
    <property type="molecule type" value="Genomic_DNA"/>
</dbReference>
<feature type="region of interest" description="Disordered" evidence="1">
    <location>
        <begin position="410"/>
        <end position="440"/>
    </location>
</feature>
<dbReference type="InterPro" id="IPR008969">
    <property type="entry name" value="CarboxyPept-like_regulatory"/>
</dbReference>
<dbReference type="PANTHER" id="PTHR31299:SF0">
    <property type="entry name" value="ESTERASE, PUTATIVE (AFU_ORTHOLOGUE AFUA_1G05850)-RELATED"/>
    <property type="match status" value="1"/>
</dbReference>
<proteinExistence type="predicted"/>
<evidence type="ECO:0008006" key="4">
    <source>
        <dbReference type="Google" id="ProtNLM"/>
    </source>
</evidence>
<dbReference type="Pfam" id="PF13715">
    <property type="entry name" value="CarbopepD_reg_2"/>
    <property type="match status" value="1"/>
</dbReference>
<dbReference type="Pfam" id="PF05139">
    <property type="entry name" value="Erythro_esteras"/>
    <property type="match status" value="1"/>
</dbReference>
<dbReference type="Gene3D" id="3.40.1660.10">
    <property type="entry name" value="EreA-like (biosynthetic domain)"/>
    <property type="match status" value="2"/>
</dbReference>
<dbReference type="SUPFAM" id="SSF159501">
    <property type="entry name" value="EreA/ChaN-like"/>
    <property type="match status" value="1"/>
</dbReference>
<evidence type="ECO:0000256" key="1">
    <source>
        <dbReference type="SAM" id="MobiDB-lite"/>
    </source>
</evidence>
<keyword evidence="3" id="KW-1185">Reference proteome</keyword>
<feature type="compositionally biased region" description="Pro residues" evidence="1">
    <location>
        <begin position="423"/>
        <end position="435"/>
    </location>
</feature>